<gene>
    <name evidence="1" type="ORF">KLA_05672</name>
</gene>
<evidence type="ECO:0000313" key="1">
    <source>
        <dbReference type="EMBL" id="EWH14134.1"/>
    </source>
</evidence>
<comment type="caution">
    <text evidence="1">The sequence shown here is derived from an EMBL/GenBank/DDBJ whole genome shotgun (WGS) entry which is preliminary data.</text>
</comment>
<name>A0ABN0RQE9_9FLAO</name>
<dbReference type="EMBL" id="ARZX01000005">
    <property type="protein sequence ID" value="EWH14134.1"/>
    <property type="molecule type" value="Genomic_DNA"/>
</dbReference>
<evidence type="ECO:0000313" key="2">
    <source>
        <dbReference type="Proteomes" id="UP000019275"/>
    </source>
</evidence>
<protein>
    <submittedName>
        <fullName evidence="1">Adenylosuccinate lyase</fullName>
    </submittedName>
</protein>
<proteinExistence type="predicted"/>
<dbReference type="Proteomes" id="UP000019275">
    <property type="component" value="Unassembled WGS sequence"/>
</dbReference>
<keyword evidence="2" id="KW-1185">Reference proteome</keyword>
<reference evidence="1 2" key="1">
    <citation type="journal article" date="2014" name="Genome Announc.">
        <title>Draft Genome Sequence of the Carrageenan-Degrading Bacterium Cellulophaga sp. Strain KL-A, Isolated from Decaying Marine Algae.</title>
        <authorList>
            <person name="Shan D."/>
            <person name="Ying J."/>
            <person name="Li X."/>
            <person name="Gao Z."/>
            <person name="Wei G."/>
            <person name="Shao Z."/>
        </authorList>
    </citation>
    <scope>NUCLEOTIDE SEQUENCE [LARGE SCALE GENOMIC DNA]</scope>
    <source>
        <strain evidence="1 2">KL-A</strain>
    </source>
</reference>
<dbReference type="GO" id="GO:0016829">
    <property type="term" value="F:lyase activity"/>
    <property type="evidence" value="ECO:0007669"/>
    <property type="project" value="UniProtKB-KW"/>
</dbReference>
<organism evidence="1 2">
    <name type="scientific">Cellulophaga geojensis KL-A</name>
    <dbReference type="NCBI Taxonomy" id="1328323"/>
    <lineage>
        <taxon>Bacteria</taxon>
        <taxon>Pseudomonadati</taxon>
        <taxon>Bacteroidota</taxon>
        <taxon>Flavobacteriia</taxon>
        <taxon>Flavobacteriales</taxon>
        <taxon>Flavobacteriaceae</taxon>
        <taxon>Cellulophaga</taxon>
    </lineage>
</organism>
<keyword evidence="1" id="KW-0456">Lyase</keyword>
<accession>A0ABN0RQE9</accession>
<dbReference type="RefSeq" id="WP_034644527.1">
    <property type="nucleotide sequence ID" value="NZ_ARZX01000005.1"/>
</dbReference>
<sequence length="187" mass="21490">MTKTELHLWLQSSVNHSREKRQQIANVILQEQGLVPNLLDIVLTVNDPISCKAAWVLEFAFKENNSIIFPVIDKFLNGLKLLTIESSIRPCAKICEILMLQYFSKQENQVQKNLKEKHLELITTVCFDWLIGNHKVATQAYSMTGLYALGKKYAWIHPELRSILEKNYPYGTAAYKARARLTLDKIA</sequence>